<keyword evidence="6" id="KW-0067">ATP-binding</keyword>
<dbReference type="PANTHER" id="PTHR43790">
    <property type="entry name" value="CARBOHYDRATE TRANSPORT ATP-BINDING PROTEIN MG119-RELATED"/>
    <property type="match status" value="1"/>
</dbReference>
<evidence type="ECO:0000313" key="9">
    <source>
        <dbReference type="Proteomes" id="UP001237448"/>
    </source>
</evidence>
<dbReference type="PROSITE" id="PS50893">
    <property type="entry name" value="ABC_TRANSPORTER_2"/>
    <property type="match status" value="2"/>
</dbReference>
<evidence type="ECO:0000256" key="3">
    <source>
        <dbReference type="ARBA" id="ARBA00022597"/>
    </source>
</evidence>
<dbReference type="Gene3D" id="3.40.50.300">
    <property type="entry name" value="P-loop containing nucleotide triphosphate hydrolases"/>
    <property type="match status" value="2"/>
</dbReference>
<dbReference type="SUPFAM" id="SSF52540">
    <property type="entry name" value="P-loop containing nucleoside triphosphate hydrolases"/>
    <property type="match status" value="2"/>
</dbReference>
<organism evidence="8 9">
    <name type="scientific">Labrys monachus</name>
    <dbReference type="NCBI Taxonomy" id="217067"/>
    <lineage>
        <taxon>Bacteria</taxon>
        <taxon>Pseudomonadati</taxon>
        <taxon>Pseudomonadota</taxon>
        <taxon>Alphaproteobacteria</taxon>
        <taxon>Hyphomicrobiales</taxon>
        <taxon>Xanthobacteraceae</taxon>
        <taxon>Labrys</taxon>
    </lineage>
</organism>
<feature type="domain" description="ABC transporter" evidence="7">
    <location>
        <begin position="6"/>
        <end position="241"/>
    </location>
</feature>
<dbReference type="InterPro" id="IPR003439">
    <property type="entry name" value="ABC_transporter-like_ATP-bd"/>
</dbReference>
<keyword evidence="4" id="KW-0677">Repeat</keyword>
<dbReference type="PANTHER" id="PTHR43790:SF9">
    <property type="entry name" value="GALACTOFURANOSE TRANSPORTER ATP-BINDING PROTEIN YTFR"/>
    <property type="match status" value="1"/>
</dbReference>
<dbReference type="Pfam" id="PF00005">
    <property type="entry name" value="ABC_tran"/>
    <property type="match status" value="2"/>
</dbReference>
<dbReference type="InterPro" id="IPR003593">
    <property type="entry name" value="AAA+_ATPase"/>
</dbReference>
<proteinExistence type="inferred from homology"/>
<dbReference type="EMBL" id="JAUSVK010000001">
    <property type="protein sequence ID" value="MDQ0394436.1"/>
    <property type="molecule type" value="Genomic_DNA"/>
</dbReference>
<evidence type="ECO:0000259" key="7">
    <source>
        <dbReference type="PROSITE" id="PS50893"/>
    </source>
</evidence>
<evidence type="ECO:0000256" key="2">
    <source>
        <dbReference type="ARBA" id="ARBA00022448"/>
    </source>
</evidence>
<comment type="caution">
    <text evidence="8">The sequence shown here is derived from an EMBL/GenBank/DDBJ whole genome shotgun (WGS) entry which is preliminary data.</text>
</comment>
<sequence length="520" mass="56579">MNDIVLSVKGINKSFGSVRILKDVALDLRAGEVHALLGENGAGKSSLMKILMGVYRPDSGEYHVRGEPVRFASPFDAQRNGVSMVYQEFGLVRFLSVTENILLGRLPTRRGKVDWPKARSEAKRLLDQLGSAVSPDAVVGTLKIADQQEVEIARALSYDPAVFIMDEPSSALSRVEIDSLYDLVRRLQRRGVAIVYISHKLDEIFSLADRVTILRDGAVATCCRIGEIDMPQLIESMTGKPMGGEAVSRQVYRDGGEHLLEITGLSADGLFEQVDLRVDKGCIVGIAGVVGAGKSELARAIVGALPEGTRIRGRLRIEGIDVDVRAMTPSKARRLGIGFVSEDRQAEGIVQDQSVAFNVVLPALGRVARAGTLVKRRVRDLVAGIIDEVRLRPREPAKLIDFLSGGNQQKVVIGKWLAAGSRLLILDEPTRGIDVGARQEIYDVIRSQARERGIGVLLLSSDMREILVASDRILIMSQGRIRREVASDSVSERDLLELAVAKGNRARDGAAEKVAAGGWK</sequence>
<name>A0ABU0FIJ8_9HYPH</name>
<gene>
    <name evidence="8" type="ORF">J3R73_004228</name>
</gene>
<protein>
    <submittedName>
        <fullName evidence="8">ABC-type sugar transport system ATPase subunit</fullName>
    </submittedName>
</protein>
<keyword evidence="3 8" id="KW-0762">Sugar transport</keyword>
<dbReference type="CDD" id="cd03215">
    <property type="entry name" value="ABC_Carb_Monos_II"/>
    <property type="match status" value="1"/>
</dbReference>
<dbReference type="RefSeq" id="WP_307431445.1">
    <property type="nucleotide sequence ID" value="NZ_JAUSVK010000001.1"/>
</dbReference>
<evidence type="ECO:0000256" key="6">
    <source>
        <dbReference type="ARBA" id="ARBA00022840"/>
    </source>
</evidence>
<dbReference type="InterPro" id="IPR017871">
    <property type="entry name" value="ABC_transporter-like_CS"/>
</dbReference>
<keyword evidence="5" id="KW-0547">Nucleotide-binding</keyword>
<evidence type="ECO:0000313" key="8">
    <source>
        <dbReference type="EMBL" id="MDQ0394436.1"/>
    </source>
</evidence>
<keyword evidence="9" id="KW-1185">Reference proteome</keyword>
<evidence type="ECO:0000256" key="4">
    <source>
        <dbReference type="ARBA" id="ARBA00022737"/>
    </source>
</evidence>
<dbReference type="PROSITE" id="PS00211">
    <property type="entry name" value="ABC_TRANSPORTER_1"/>
    <property type="match status" value="1"/>
</dbReference>
<comment type="similarity">
    <text evidence="1">Belongs to the ABC transporter superfamily.</text>
</comment>
<dbReference type="Proteomes" id="UP001237448">
    <property type="component" value="Unassembled WGS sequence"/>
</dbReference>
<dbReference type="CDD" id="cd03216">
    <property type="entry name" value="ABC_Carb_Monos_I"/>
    <property type="match status" value="1"/>
</dbReference>
<reference evidence="8 9" key="1">
    <citation type="submission" date="2023-07" db="EMBL/GenBank/DDBJ databases">
        <title>Genomic Encyclopedia of Type Strains, Phase IV (KMG-IV): sequencing the most valuable type-strain genomes for metagenomic binning, comparative biology and taxonomic classification.</title>
        <authorList>
            <person name="Goeker M."/>
        </authorList>
    </citation>
    <scope>NUCLEOTIDE SEQUENCE [LARGE SCALE GENOMIC DNA]</scope>
    <source>
        <strain evidence="8 9">DSM 5896</strain>
    </source>
</reference>
<dbReference type="InterPro" id="IPR027417">
    <property type="entry name" value="P-loop_NTPase"/>
</dbReference>
<dbReference type="InterPro" id="IPR050107">
    <property type="entry name" value="ABC_carbohydrate_import_ATPase"/>
</dbReference>
<accession>A0ABU0FIJ8</accession>
<evidence type="ECO:0000256" key="5">
    <source>
        <dbReference type="ARBA" id="ARBA00022741"/>
    </source>
</evidence>
<dbReference type="SMART" id="SM00382">
    <property type="entry name" value="AAA"/>
    <property type="match status" value="2"/>
</dbReference>
<feature type="domain" description="ABC transporter" evidence="7">
    <location>
        <begin position="246"/>
        <end position="503"/>
    </location>
</feature>
<evidence type="ECO:0000256" key="1">
    <source>
        <dbReference type="ARBA" id="ARBA00005417"/>
    </source>
</evidence>
<keyword evidence="2" id="KW-0813">Transport</keyword>